<dbReference type="InterPro" id="IPR045628">
    <property type="entry name" value="Lhr_WH_dom"/>
</dbReference>
<evidence type="ECO:0000256" key="4">
    <source>
        <dbReference type="ARBA" id="ARBA00022806"/>
    </source>
</evidence>
<keyword evidence="2" id="KW-0227">DNA damage</keyword>
<keyword evidence="3" id="KW-0378">Hydrolase</keyword>
<dbReference type="Proteomes" id="UP001139311">
    <property type="component" value="Unassembled WGS sequence"/>
</dbReference>
<protein>
    <submittedName>
        <fullName evidence="13">Ligase-associated DNA damage response DEXH box helicase</fullName>
    </submittedName>
</protein>
<keyword evidence="1" id="KW-0547">Nucleotide-binding</keyword>
<dbReference type="GO" id="GO:0016874">
    <property type="term" value="F:ligase activity"/>
    <property type="evidence" value="ECO:0007669"/>
    <property type="project" value="UniProtKB-KW"/>
</dbReference>
<name>A0A9X1IFL2_9PROT</name>
<dbReference type="InterPro" id="IPR013701">
    <property type="entry name" value="Lhr-like_DEAD/DEAH_assoc"/>
</dbReference>
<keyword evidence="8" id="KW-0413">Isomerase</keyword>
<evidence type="ECO:0000256" key="3">
    <source>
        <dbReference type="ARBA" id="ARBA00022801"/>
    </source>
</evidence>
<dbReference type="EMBL" id="JAJAQI010000033">
    <property type="protein sequence ID" value="MCB4823911.1"/>
    <property type="molecule type" value="Genomic_DNA"/>
</dbReference>
<evidence type="ECO:0000259" key="11">
    <source>
        <dbReference type="PROSITE" id="PS51192"/>
    </source>
</evidence>
<dbReference type="InterPro" id="IPR011545">
    <property type="entry name" value="DEAD/DEAH_box_helicase_dom"/>
</dbReference>
<dbReference type="SMART" id="SM00487">
    <property type="entry name" value="DEXDc"/>
    <property type="match status" value="1"/>
</dbReference>
<evidence type="ECO:0000256" key="1">
    <source>
        <dbReference type="ARBA" id="ARBA00022741"/>
    </source>
</evidence>
<dbReference type="GO" id="GO:0005524">
    <property type="term" value="F:ATP binding"/>
    <property type="evidence" value="ECO:0007669"/>
    <property type="project" value="UniProtKB-KW"/>
</dbReference>
<dbReference type="InterPro" id="IPR001650">
    <property type="entry name" value="Helicase_C-like"/>
</dbReference>
<dbReference type="GO" id="GO:0004386">
    <property type="term" value="F:helicase activity"/>
    <property type="evidence" value="ECO:0007669"/>
    <property type="project" value="UniProtKB-KW"/>
</dbReference>
<evidence type="ECO:0000256" key="2">
    <source>
        <dbReference type="ARBA" id="ARBA00022763"/>
    </source>
</evidence>
<keyword evidence="6" id="KW-0238">DNA-binding</keyword>
<dbReference type="PIRSF" id="PIRSF037307">
    <property type="entry name" value="Lhr-like_helic_prd"/>
    <property type="match status" value="1"/>
</dbReference>
<accession>A0A9X1IFL2</accession>
<evidence type="ECO:0000256" key="5">
    <source>
        <dbReference type="ARBA" id="ARBA00022840"/>
    </source>
</evidence>
<organism evidence="13 14">
    <name type="scientific">Roseicella aerolata</name>
    <dbReference type="NCBI Taxonomy" id="2883479"/>
    <lineage>
        <taxon>Bacteria</taxon>
        <taxon>Pseudomonadati</taxon>
        <taxon>Pseudomonadota</taxon>
        <taxon>Alphaproteobacteria</taxon>
        <taxon>Acetobacterales</taxon>
        <taxon>Roseomonadaceae</taxon>
        <taxon>Roseicella</taxon>
    </lineage>
</organism>
<feature type="domain" description="Helicase C-terminal" evidence="12">
    <location>
        <begin position="242"/>
        <end position="393"/>
    </location>
</feature>
<dbReference type="SUPFAM" id="SSF52540">
    <property type="entry name" value="P-loop containing nucleoside triphosphate hydrolases"/>
    <property type="match status" value="1"/>
</dbReference>
<dbReference type="InterPro" id="IPR014001">
    <property type="entry name" value="Helicase_ATP-bd"/>
</dbReference>
<evidence type="ECO:0000256" key="6">
    <source>
        <dbReference type="ARBA" id="ARBA00023125"/>
    </source>
</evidence>
<comment type="similarity">
    <text evidence="9">Belongs to the Lhr helicase family. Lhr-Core subfamily.</text>
</comment>
<dbReference type="NCBIfam" id="TIGR04121">
    <property type="entry name" value="DEXH_lig_assoc"/>
    <property type="match status" value="1"/>
</dbReference>
<gene>
    <name evidence="13" type="ORF">LHA35_19455</name>
</gene>
<comment type="caution">
    <text evidence="13">The sequence shown here is derived from an EMBL/GenBank/DDBJ whole genome shotgun (WGS) entry which is preliminary data.</text>
</comment>
<evidence type="ECO:0000313" key="14">
    <source>
        <dbReference type="Proteomes" id="UP001139311"/>
    </source>
</evidence>
<keyword evidence="5" id="KW-0067">ATP-binding</keyword>
<dbReference type="SMART" id="SM00490">
    <property type="entry name" value="HELICc"/>
    <property type="match status" value="1"/>
</dbReference>
<evidence type="ECO:0000256" key="10">
    <source>
        <dbReference type="SAM" id="MobiDB-lite"/>
    </source>
</evidence>
<dbReference type="PANTHER" id="PTHR47962:SF3">
    <property type="entry name" value="LARGE ATP-DEPENDENT HELICASE-RELATED PROTEIN"/>
    <property type="match status" value="1"/>
</dbReference>
<feature type="compositionally biased region" description="Basic residues" evidence="10">
    <location>
        <begin position="831"/>
        <end position="844"/>
    </location>
</feature>
<dbReference type="PROSITE" id="PS51194">
    <property type="entry name" value="HELICASE_CTER"/>
    <property type="match status" value="1"/>
</dbReference>
<dbReference type="GO" id="GO:0016887">
    <property type="term" value="F:ATP hydrolysis activity"/>
    <property type="evidence" value="ECO:0007669"/>
    <property type="project" value="TreeGrafter"/>
</dbReference>
<dbReference type="Gene3D" id="3.40.50.300">
    <property type="entry name" value="P-loop containing nucleotide triphosphate hydrolases"/>
    <property type="match status" value="2"/>
</dbReference>
<dbReference type="GO" id="GO:0003677">
    <property type="term" value="F:DNA binding"/>
    <property type="evidence" value="ECO:0007669"/>
    <property type="project" value="UniProtKB-KW"/>
</dbReference>
<dbReference type="Pfam" id="PF00271">
    <property type="entry name" value="Helicase_C"/>
    <property type="match status" value="1"/>
</dbReference>
<feature type="domain" description="Helicase ATP-binding" evidence="11">
    <location>
        <begin position="27"/>
        <end position="190"/>
    </location>
</feature>
<dbReference type="InterPro" id="IPR027417">
    <property type="entry name" value="P-loop_NTPase"/>
</dbReference>
<keyword evidence="13" id="KW-0436">Ligase</keyword>
<proteinExistence type="inferred from homology"/>
<keyword evidence="7" id="KW-0234">DNA repair</keyword>
<feature type="region of interest" description="Disordered" evidence="10">
    <location>
        <begin position="104"/>
        <end position="123"/>
    </location>
</feature>
<dbReference type="Pfam" id="PF08494">
    <property type="entry name" value="DEAD_assoc"/>
    <property type="match status" value="1"/>
</dbReference>
<sequence>MGTLPEPFAAWFAGRGWTPRAHQMALLRAAEAGESALLVAPTGGGKTLAGFLPSLIELTGRPRPGGPGALHTLYVSPLKALAVDIARNLLAPVEELDLPIRIETRTGDTPQNRRARQKEDPPNLLLTTPESLVLLLSQPEAGPFFAGLGAVVVDEIHALAGTKRGDQLALGLSRLGTLAPAARRVGLSATVAHPEPLRAFLSPTGRPDDVRLVQVRGGAAPELSVQLPAGRLPWGGHMGLASAPEIYRQIREARVTIVFVNTRAQAELVFQALWRLNDDNLAIALHHGSLTVEQRRKVEAAMAAGKLRAVVATASLDLGIDWGDVDQVIQVGAPKGVARLLQRVGRANHRMDEPSRAVLVPANRFEVIECAAALEAVRHEELDGDPPRPGGLDVLAQHVLAMACHAPFHPDALYAEVMRAAPYAGLTRRDFDDVLRFVEDGGYALRVYDRFRKLFRDSEGMVHVRDQRVARQLRMNLGTIVESPMLKVRLRGGPVLGEVEEWFVSTLLPGDSFLFAGQTLRFEALDAMTAIVTRGGEGDPRVPTYAGARLPLSTWLAARVREILHEPRKWRLLPAPVQEWLRLQRKRSMLPEKDGLLIETFPRGGRWFLVAYCFEGRLAHQTLGMLVTKRMERAGYGPLGYLATDYVLAAWSAFEPTEVESLFEEDILGEDLEEWMAESSMLRRTFRNIATIAGLIEKNHPGHEKRPRQMTMNADLIYDVLRKHEPDHILLRATRQEAAGGLTDVARIGLLLARARGRIRHMRLDRVSPLAVPALIEEGREWVAGGAEDALLAEAAALVEEVTGGEEIFAETLAAVTEGVRVRAGVVDKPRHSKGRERPRRSRFIRSAPGSVTGA</sequence>
<dbReference type="InterPro" id="IPR052511">
    <property type="entry name" value="ATP-dep_Helicase"/>
</dbReference>
<evidence type="ECO:0000256" key="9">
    <source>
        <dbReference type="ARBA" id="ARBA00093467"/>
    </source>
</evidence>
<dbReference type="InterPro" id="IPR017170">
    <property type="entry name" value="Lhr-like"/>
</dbReference>
<dbReference type="InterPro" id="IPR026362">
    <property type="entry name" value="DEXH_lig_assoc"/>
</dbReference>
<evidence type="ECO:0000256" key="8">
    <source>
        <dbReference type="ARBA" id="ARBA00023235"/>
    </source>
</evidence>
<evidence type="ECO:0000313" key="13">
    <source>
        <dbReference type="EMBL" id="MCB4823911.1"/>
    </source>
</evidence>
<dbReference type="Pfam" id="PF19306">
    <property type="entry name" value="WHD_Lhr"/>
    <property type="match status" value="1"/>
</dbReference>
<dbReference type="AlphaFoldDB" id="A0A9X1IFL2"/>
<evidence type="ECO:0000259" key="12">
    <source>
        <dbReference type="PROSITE" id="PS51194"/>
    </source>
</evidence>
<keyword evidence="14" id="KW-1185">Reference proteome</keyword>
<dbReference type="GO" id="GO:0006281">
    <property type="term" value="P:DNA repair"/>
    <property type="evidence" value="ECO:0007669"/>
    <property type="project" value="UniProtKB-KW"/>
</dbReference>
<dbReference type="PROSITE" id="PS51192">
    <property type="entry name" value="HELICASE_ATP_BIND_1"/>
    <property type="match status" value="1"/>
</dbReference>
<dbReference type="PANTHER" id="PTHR47962">
    <property type="entry name" value="ATP-DEPENDENT HELICASE LHR-RELATED-RELATED"/>
    <property type="match status" value="1"/>
</dbReference>
<evidence type="ECO:0000256" key="7">
    <source>
        <dbReference type="ARBA" id="ARBA00023204"/>
    </source>
</evidence>
<keyword evidence="4" id="KW-0347">Helicase</keyword>
<feature type="region of interest" description="Disordered" evidence="10">
    <location>
        <begin position="827"/>
        <end position="855"/>
    </location>
</feature>
<dbReference type="Pfam" id="PF00270">
    <property type="entry name" value="DEAD"/>
    <property type="match status" value="1"/>
</dbReference>
<dbReference type="CDD" id="cd18796">
    <property type="entry name" value="SF2_C_LHR"/>
    <property type="match status" value="1"/>
</dbReference>
<reference evidence="13" key="1">
    <citation type="submission" date="2021-10" db="EMBL/GenBank/DDBJ databases">
        <title>Roseicella aerolatum sp. nov., isolated from aerosols of e-waste dismantling site.</title>
        <authorList>
            <person name="Qin T."/>
        </authorList>
    </citation>
    <scope>NUCLEOTIDE SEQUENCE</scope>
    <source>
        <strain evidence="13">GB24</strain>
    </source>
</reference>